<dbReference type="OrthoDB" id="3358078at2759"/>
<reference evidence="2 3" key="1">
    <citation type="submission" date="2016-06" db="EMBL/GenBank/DDBJ databases">
        <title>Comparative genomics of the ectomycorrhizal sister species Rhizopogon vinicolor and Rhizopogon vesiculosus (Basidiomycota: Boletales) reveals a divergence of the mating type B locus.</title>
        <authorList>
            <consortium name="DOE Joint Genome Institute"/>
            <person name="Mujic A.B."/>
            <person name="Kuo A."/>
            <person name="Tritt A."/>
            <person name="Lipzen A."/>
            <person name="Chen C."/>
            <person name="Johnson J."/>
            <person name="Sharma A."/>
            <person name="Barry K."/>
            <person name="Grigoriev I.V."/>
            <person name="Spatafora J.W."/>
        </authorList>
    </citation>
    <scope>NUCLEOTIDE SEQUENCE [LARGE SCALE GENOMIC DNA]</scope>
    <source>
        <strain evidence="2 3">AM-OR11-026</strain>
    </source>
</reference>
<gene>
    <name evidence="2" type="ORF">K503DRAFT_857735</name>
</gene>
<dbReference type="STRING" id="1314800.A0A1B7MW92"/>
<feature type="compositionally biased region" description="Polar residues" evidence="1">
    <location>
        <begin position="241"/>
        <end position="263"/>
    </location>
</feature>
<feature type="compositionally biased region" description="Basic and acidic residues" evidence="1">
    <location>
        <begin position="570"/>
        <end position="593"/>
    </location>
</feature>
<dbReference type="AlphaFoldDB" id="A0A1B7MW92"/>
<accession>A0A1B7MW92</accession>
<evidence type="ECO:0000256" key="1">
    <source>
        <dbReference type="SAM" id="MobiDB-lite"/>
    </source>
</evidence>
<name>A0A1B7MW92_9AGAM</name>
<sequence length="716" mass="78402">MDNVHIWDCEVGLLVGEPWKGKDESIRTLLLSPDAKDNSMREVQTNPYELSPVSWQSKGNTLRQQSFRTATTTHQMQISLLLFIILSSIHRMVVNRSSVEHLTAISELKSERTATSARNLKDTQAKGTTTVKPSNKCPLLCTTVQLLRCLVILVHFIKEDRLVRAVLSRHAHVVNKERFSHNSIKCLVTFLTQLETPAHEPHVISSSSRRPLSAIFPGSLPPNEDNSILDLPEVPERPGAASTSSGLPSPSATNSMGSGSTGDNKIATAGSLRHHAMKNPNKNLVTLRRVKSLTQPVWVMNKLSCLSTPSPVNARASRSRFAPVHASSSASSSSTASSHSHSHSAYMTRQYDGAFSGSETERETTLPTPILNIDRVVLVSIGHQPFAISFAVIKRAGYQMIFLPIQILVGDKHERGESAESPWELVGLLAAGIGMRNGNRTTDDLFGQANDSQVSLRHARTTGSSTNRTVEWEDKDRIIDDRSWASGSSTRRSDGASPSARSSDRSGAPPIFLAERDSRGGRTVSSRPATLMAETYHGEDGNTIDAEVDDETRGEEPASEIWRRVGGGVPREHRSISRRGQDRMRSVESRRSWDPSTSSVDLPIRISTRAEGVLARPPSSRYRDPDLDQPSSSRNTLPPPPREHREQQITSDSIDLSLEYEPSPTPAARNVAGGRHGHTPALPIPPPLATLPSESLLHKSISSLLDNSNRRKPSAD</sequence>
<dbReference type="Proteomes" id="UP000092154">
    <property type="component" value="Unassembled WGS sequence"/>
</dbReference>
<feature type="region of interest" description="Disordered" evidence="1">
    <location>
        <begin position="483"/>
        <end position="690"/>
    </location>
</feature>
<feature type="region of interest" description="Disordered" evidence="1">
    <location>
        <begin position="226"/>
        <end position="266"/>
    </location>
</feature>
<dbReference type="InParanoid" id="A0A1B7MW92"/>
<evidence type="ECO:0000313" key="3">
    <source>
        <dbReference type="Proteomes" id="UP000092154"/>
    </source>
</evidence>
<keyword evidence="3" id="KW-1185">Reference proteome</keyword>
<evidence type="ECO:0000313" key="2">
    <source>
        <dbReference type="EMBL" id="OAX36849.1"/>
    </source>
</evidence>
<organism evidence="2 3">
    <name type="scientific">Rhizopogon vinicolor AM-OR11-026</name>
    <dbReference type="NCBI Taxonomy" id="1314800"/>
    <lineage>
        <taxon>Eukaryota</taxon>
        <taxon>Fungi</taxon>
        <taxon>Dikarya</taxon>
        <taxon>Basidiomycota</taxon>
        <taxon>Agaricomycotina</taxon>
        <taxon>Agaricomycetes</taxon>
        <taxon>Agaricomycetidae</taxon>
        <taxon>Boletales</taxon>
        <taxon>Suillineae</taxon>
        <taxon>Rhizopogonaceae</taxon>
        <taxon>Rhizopogon</taxon>
    </lineage>
</organism>
<protein>
    <submittedName>
        <fullName evidence="2">Uncharacterized protein</fullName>
    </submittedName>
</protein>
<proteinExistence type="predicted"/>
<dbReference type="EMBL" id="KV448389">
    <property type="protein sequence ID" value="OAX36849.1"/>
    <property type="molecule type" value="Genomic_DNA"/>
</dbReference>